<organism evidence="1 2">
    <name type="scientific">Pararge aegeria aegeria</name>
    <dbReference type="NCBI Taxonomy" id="348720"/>
    <lineage>
        <taxon>Eukaryota</taxon>
        <taxon>Metazoa</taxon>
        <taxon>Ecdysozoa</taxon>
        <taxon>Arthropoda</taxon>
        <taxon>Hexapoda</taxon>
        <taxon>Insecta</taxon>
        <taxon>Pterygota</taxon>
        <taxon>Neoptera</taxon>
        <taxon>Endopterygota</taxon>
        <taxon>Lepidoptera</taxon>
        <taxon>Glossata</taxon>
        <taxon>Ditrysia</taxon>
        <taxon>Papilionoidea</taxon>
        <taxon>Nymphalidae</taxon>
        <taxon>Satyrinae</taxon>
        <taxon>Satyrini</taxon>
        <taxon>Parargina</taxon>
        <taxon>Pararge</taxon>
    </lineage>
</organism>
<gene>
    <name evidence="1" type="primary">jg7556</name>
    <name evidence="1" type="ORF">PAEG_LOCUS21813</name>
</gene>
<proteinExistence type="predicted"/>
<keyword evidence="2" id="KW-1185">Reference proteome</keyword>
<sequence length="88" mass="10092">MVSATFHQYMLDIIHRTANIIRFFLEITMQLLIPVNKNATFICDVVVWNSFLVLELLSSRPGTSTIVMLISDAKHHGCNAVFRAWWPS</sequence>
<reference evidence="1" key="1">
    <citation type="submission" date="2022-03" db="EMBL/GenBank/DDBJ databases">
        <authorList>
            <person name="Lindestad O."/>
        </authorList>
    </citation>
    <scope>NUCLEOTIDE SEQUENCE</scope>
</reference>
<accession>A0A8S4S929</accession>
<dbReference type="Proteomes" id="UP000838756">
    <property type="component" value="Unassembled WGS sequence"/>
</dbReference>
<dbReference type="EMBL" id="CAKXAJ010025988">
    <property type="protein sequence ID" value="CAH2248856.1"/>
    <property type="molecule type" value="Genomic_DNA"/>
</dbReference>
<name>A0A8S4S929_9NEOP</name>
<comment type="caution">
    <text evidence="1">The sequence shown here is derived from an EMBL/GenBank/DDBJ whole genome shotgun (WGS) entry which is preliminary data.</text>
</comment>
<dbReference type="AlphaFoldDB" id="A0A8S4S929"/>
<protein>
    <submittedName>
        <fullName evidence="1">Jg7556 protein</fullName>
    </submittedName>
</protein>
<evidence type="ECO:0000313" key="2">
    <source>
        <dbReference type="Proteomes" id="UP000838756"/>
    </source>
</evidence>
<evidence type="ECO:0000313" key="1">
    <source>
        <dbReference type="EMBL" id="CAH2248856.1"/>
    </source>
</evidence>